<dbReference type="EMBL" id="MLJJ01000018">
    <property type="protein sequence ID" value="ORM98848.1"/>
    <property type="molecule type" value="Genomic_DNA"/>
</dbReference>
<evidence type="ECO:0000259" key="1">
    <source>
        <dbReference type="Pfam" id="PF08450"/>
    </source>
</evidence>
<comment type="caution">
    <text evidence="2">The sequence shown here is derived from an EMBL/GenBank/DDBJ whole genome shotgun (WGS) entry which is preliminary data.</text>
</comment>
<organism evidence="2 3">
    <name type="scientific">Pantoea septica</name>
    <dbReference type="NCBI Taxonomy" id="472695"/>
    <lineage>
        <taxon>Bacteria</taxon>
        <taxon>Pseudomonadati</taxon>
        <taxon>Pseudomonadota</taxon>
        <taxon>Gammaproteobacteria</taxon>
        <taxon>Enterobacterales</taxon>
        <taxon>Erwiniaceae</taxon>
        <taxon>Pantoea</taxon>
    </lineage>
</organism>
<feature type="domain" description="SMP-30/Gluconolactonase/LRE-like region" evidence="1">
    <location>
        <begin position="46"/>
        <end position="284"/>
    </location>
</feature>
<dbReference type="InterPro" id="IPR011042">
    <property type="entry name" value="6-blade_b-propeller_TolB-like"/>
</dbReference>
<proteinExistence type="predicted"/>
<dbReference type="Proteomes" id="UP000193785">
    <property type="component" value="Unassembled WGS sequence"/>
</dbReference>
<dbReference type="PANTHER" id="PTHR47572:SF5">
    <property type="entry name" value="BLR2277 PROTEIN"/>
    <property type="match status" value="1"/>
</dbReference>
<dbReference type="InterPro" id="IPR013658">
    <property type="entry name" value="SGL"/>
</dbReference>
<dbReference type="PANTHER" id="PTHR47572">
    <property type="entry name" value="LIPOPROTEIN-RELATED"/>
    <property type="match status" value="1"/>
</dbReference>
<dbReference type="Pfam" id="PF08450">
    <property type="entry name" value="SGL"/>
    <property type="match status" value="1"/>
</dbReference>
<reference evidence="2 3" key="1">
    <citation type="journal article" date="2017" name="Antonie Van Leeuwenhoek">
        <title>Phylogenomic resolution of the bacterial genus Pantoea and its relationship with Erwinia and Tatumella.</title>
        <authorList>
            <person name="Palmer M."/>
            <person name="Steenkamp E.T."/>
            <person name="Coetzee M.P."/>
            <person name="Chan W.Y."/>
            <person name="van Zyl E."/>
            <person name="De Maayer P."/>
            <person name="Coutinho T.A."/>
            <person name="Blom J."/>
            <person name="Smits T.H."/>
            <person name="Duffy B."/>
            <person name="Venter S.N."/>
        </authorList>
    </citation>
    <scope>NUCLEOTIDE SEQUENCE [LARGE SCALE GENOMIC DNA]</scope>
    <source>
        <strain evidence="2 3">LMG 5345</strain>
    </source>
</reference>
<protein>
    <submittedName>
        <fullName evidence="2">Gluconolactonase</fullName>
    </submittedName>
</protein>
<evidence type="ECO:0000313" key="3">
    <source>
        <dbReference type="Proteomes" id="UP000193785"/>
    </source>
</evidence>
<dbReference type="InterPro" id="IPR005511">
    <property type="entry name" value="SMP-30"/>
</dbReference>
<dbReference type="PRINTS" id="PR01790">
    <property type="entry name" value="SMP30FAMILY"/>
</dbReference>
<dbReference type="InterPro" id="IPR051262">
    <property type="entry name" value="SMP-30/CGR1_Lactonase"/>
</dbReference>
<name>A0ABX3US35_9GAMM</name>
<sequence length="311" mass="34128">MMFLSPPEIRTTTLFTRLPDTFRQPDPSNVWAQANRGGQPVDSFLEGPVWHPSGCLYLTDIPYGRIFKVDMQGNWELIVQYDGEPNGMKLISADTLLITDYRHGLMKLSLNDCSVTPWLARRNSESFRGVNDLTPDSQGNLYFTDQGQTGLHDPTGRVYRLSPQGKLDLLLDNCPSPNGLVLSPDEKILYVAMTRGNAIWRCPLQPDGSVSKVGQFFTSWGPSGPDGLAINAEGELLIANPGLGRVWHLNELAEPVEILISPLGRSTTNLCYGGDDLRQLYITESVSGSILTCSMATPGKPVPVPSLVPAR</sequence>
<keyword evidence="3" id="KW-1185">Reference proteome</keyword>
<dbReference type="SUPFAM" id="SSF63829">
    <property type="entry name" value="Calcium-dependent phosphotriesterase"/>
    <property type="match status" value="1"/>
</dbReference>
<accession>A0ABX3US35</accession>
<gene>
    <name evidence="2" type="ORF">HA46_11460</name>
</gene>
<dbReference type="RefSeq" id="WP_084884407.1">
    <property type="nucleotide sequence ID" value="NZ_MLJJ01000018.1"/>
</dbReference>
<evidence type="ECO:0000313" key="2">
    <source>
        <dbReference type="EMBL" id="ORM98848.1"/>
    </source>
</evidence>
<dbReference type="Gene3D" id="2.120.10.30">
    <property type="entry name" value="TolB, C-terminal domain"/>
    <property type="match status" value="1"/>
</dbReference>